<dbReference type="CDD" id="cd17535">
    <property type="entry name" value="REC_NarL-like"/>
    <property type="match status" value="1"/>
</dbReference>
<dbReference type="PRINTS" id="PR00038">
    <property type="entry name" value="HTHLUXR"/>
</dbReference>
<evidence type="ECO:0000256" key="3">
    <source>
        <dbReference type="PROSITE-ProRule" id="PRU00169"/>
    </source>
</evidence>
<evidence type="ECO:0000313" key="7">
    <source>
        <dbReference type="Proteomes" id="UP000494245"/>
    </source>
</evidence>
<accession>A0A6V8LNS2</accession>
<keyword evidence="2" id="KW-0238">DNA-binding</keyword>
<dbReference type="InterPro" id="IPR058245">
    <property type="entry name" value="NreC/VraR/RcsB-like_REC"/>
</dbReference>
<feature type="domain" description="HTH luxR-type" evidence="4">
    <location>
        <begin position="138"/>
        <end position="203"/>
    </location>
</feature>
<feature type="domain" description="Response regulatory" evidence="5">
    <location>
        <begin position="6"/>
        <end position="121"/>
    </location>
</feature>
<dbReference type="PANTHER" id="PTHR43214">
    <property type="entry name" value="TWO-COMPONENT RESPONSE REGULATOR"/>
    <property type="match status" value="1"/>
</dbReference>
<keyword evidence="7" id="KW-1185">Reference proteome</keyword>
<dbReference type="InterPro" id="IPR016032">
    <property type="entry name" value="Sig_transdc_resp-reg_C-effctor"/>
</dbReference>
<dbReference type="AlphaFoldDB" id="A0A6V8LNS2"/>
<comment type="caution">
    <text evidence="6">The sequence shown here is derived from an EMBL/GenBank/DDBJ whole genome shotgun (WGS) entry which is preliminary data.</text>
</comment>
<dbReference type="Pfam" id="PF00196">
    <property type="entry name" value="GerE"/>
    <property type="match status" value="1"/>
</dbReference>
<name>A0A6V8LNS2_9BACT</name>
<dbReference type="InterPro" id="IPR000792">
    <property type="entry name" value="Tscrpt_reg_LuxR_C"/>
</dbReference>
<gene>
    <name evidence="6" type="primary">nreC_1</name>
    <name evidence="6" type="ORF">NNJEOMEG_02094</name>
</gene>
<dbReference type="Gene3D" id="1.10.10.10">
    <property type="entry name" value="Winged helix-like DNA-binding domain superfamily/Winged helix DNA-binding domain"/>
    <property type="match status" value="1"/>
</dbReference>
<dbReference type="GO" id="GO:0006355">
    <property type="term" value="P:regulation of DNA-templated transcription"/>
    <property type="evidence" value="ECO:0007669"/>
    <property type="project" value="InterPro"/>
</dbReference>
<sequence>MTRPRRVLVVDDHAVVRRGVVDILAAALPGCSFAEASGVALALAALEDPYDLAVLDISLPDGSGLDLLEWIAVNRPGLPVLVLSMHQEAEYARRALALGARGYLGKNSAPRELTEALACVLEGQTYVSPGLSPGLAPRQDPLAALSRREREVMRLLAQGRTVSDIARDLNLSVKTASTYRSRIMRKLGLRTAADFYRRALTMGLMD</sequence>
<reference evidence="6 7" key="2">
    <citation type="submission" date="2020-05" db="EMBL/GenBank/DDBJ databases">
        <title>Draft genome sequence of Desulfovibrio sp. strainFSS-1.</title>
        <authorList>
            <person name="Shimoshige H."/>
            <person name="Kobayashi H."/>
            <person name="Maekawa T."/>
        </authorList>
    </citation>
    <scope>NUCLEOTIDE SEQUENCE [LARGE SCALE GENOMIC DNA]</scope>
    <source>
        <strain evidence="6 7">SIID29052-01</strain>
    </source>
</reference>
<dbReference type="SMART" id="SM00448">
    <property type="entry name" value="REC"/>
    <property type="match status" value="1"/>
</dbReference>
<dbReference type="GO" id="GO:0003677">
    <property type="term" value="F:DNA binding"/>
    <property type="evidence" value="ECO:0007669"/>
    <property type="project" value="UniProtKB-KW"/>
</dbReference>
<dbReference type="InterPro" id="IPR011006">
    <property type="entry name" value="CheY-like_superfamily"/>
</dbReference>
<evidence type="ECO:0000259" key="4">
    <source>
        <dbReference type="PROSITE" id="PS50043"/>
    </source>
</evidence>
<dbReference type="GO" id="GO:0000160">
    <property type="term" value="P:phosphorelay signal transduction system"/>
    <property type="evidence" value="ECO:0007669"/>
    <property type="project" value="InterPro"/>
</dbReference>
<dbReference type="Pfam" id="PF00072">
    <property type="entry name" value="Response_reg"/>
    <property type="match status" value="1"/>
</dbReference>
<dbReference type="InterPro" id="IPR001789">
    <property type="entry name" value="Sig_transdc_resp-reg_receiver"/>
</dbReference>
<protein>
    <submittedName>
        <fullName evidence="6">Oxygen regulatory protein NreC</fullName>
    </submittedName>
</protein>
<dbReference type="SUPFAM" id="SSF52172">
    <property type="entry name" value="CheY-like"/>
    <property type="match status" value="1"/>
</dbReference>
<reference evidence="6 7" key="1">
    <citation type="submission" date="2020-04" db="EMBL/GenBank/DDBJ databases">
        <authorList>
            <consortium name="Desulfovibrio sp. FSS-1 genome sequencing consortium"/>
            <person name="Shimoshige H."/>
            <person name="Kobayashi H."/>
            <person name="Maekawa T."/>
        </authorList>
    </citation>
    <scope>NUCLEOTIDE SEQUENCE [LARGE SCALE GENOMIC DNA]</scope>
    <source>
        <strain evidence="6 7">SIID29052-01</strain>
    </source>
</reference>
<evidence type="ECO:0000256" key="1">
    <source>
        <dbReference type="ARBA" id="ARBA00022553"/>
    </source>
</evidence>
<dbReference type="Gene3D" id="3.40.50.2300">
    <property type="match status" value="1"/>
</dbReference>
<keyword evidence="1 3" id="KW-0597">Phosphoprotein</keyword>
<evidence type="ECO:0000313" key="6">
    <source>
        <dbReference type="EMBL" id="GFK94252.1"/>
    </source>
</evidence>
<dbReference type="SUPFAM" id="SSF46894">
    <property type="entry name" value="C-terminal effector domain of the bipartite response regulators"/>
    <property type="match status" value="1"/>
</dbReference>
<dbReference type="Proteomes" id="UP000494245">
    <property type="component" value="Unassembled WGS sequence"/>
</dbReference>
<dbReference type="CDD" id="cd06170">
    <property type="entry name" value="LuxR_C_like"/>
    <property type="match status" value="1"/>
</dbReference>
<dbReference type="RefSeq" id="WP_173084158.1">
    <property type="nucleotide sequence ID" value="NZ_BLTE01000009.1"/>
</dbReference>
<dbReference type="EMBL" id="BLTE01000009">
    <property type="protein sequence ID" value="GFK94252.1"/>
    <property type="molecule type" value="Genomic_DNA"/>
</dbReference>
<evidence type="ECO:0000256" key="2">
    <source>
        <dbReference type="ARBA" id="ARBA00023125"/>
    </source>
</evidence>
<dbReference type="InterPro" id="IPR039420">
    <property type="entry name" value="WalR-like"/>
</dbReference>
<organism evidence="6 7">
    <name type="scientific">Fundidesulfovibrio magnetotacticus</name>
    <dbReference type="NCBI Taxonomy" id="2730080"/>
    <lineage>
        <taxon>Bacteria</taxon>
        <taxon>Pseudomonadati</taxon>
        <taxon>Thermodesulfobacteriota</taxon>
        <taxon>Desulfovibrionia</taxon>
        <taxon>Desulfovibrionales</taxon>
        <taxon>Desulfovibrionaceae</taxon>
        <taxon>Fundidesulfovibrio</taxon>
    </lineage>
</organism>
<dbReference type="PROSITE" id="PS50110">
    <property type="entry name" value="RESPONSE_REGULATORY"/>
    <property type="match status" value="1"/>
</dbReference>
<dbReference type="InterPro" id="IPR036388">
    <property type="entry name" value="WH-like_DNA-bd_sf"/>
</dbReference>
<proteinExistence type="predicted"/>
<feature type="modified residue" description="4-aspartylphosphate" evidence="3">
    <location>
        <position position="56"/>
    </location>
</feature>
<dbReference type="PROSITE" id="PS50043">
    <property type="entry name" value="HTH_LUXR_2"/>
    <property type="match status" value="1"/>
</dbReference>
<evidence type="ECO:0000259" key="5">
    <source>
        <dbReference type="PROSITE" id="PS50110"/>
    </source>
</evidence>
<dbReference type="PANTHER" id="PTHR43214:SF43">
    <property type="entry name" value="TWO-COMPONENT RESPONSE REGULATOR"/>
    <property type="match status" value="1"/>
</dbReference>
<dbReference type="SMART" id="SM00421">
    <property type="entry name" value="HTH_LUXR"/>
    <property type="match status" value="1"/>
</dbReference>